<organism evidence="1 2">
    <name type="scientific">Agrobacterium tumefaciens</name>
    <dbReference type="NCBI Taxonomy" id="358"/>
    <lineage>
        <taxon>Bacteria</taxon>
        <taxon>Pseudomonadati</taxon>
        <taxon>Pseudomonadota</taxon>
        <taxon>Alphaproteobacteria</taxon>
        <taxon>Hyphomicrobiales</taxon>
        <taxon>Rhizobiaceae</taxon>
        <taxon>Rhizobium/Agrobacterium group</taxon>
        <taxon>Agrobacterium</taxon>
        <taxon>Agrobacterium tumefaciens complex</taxon>
    </lineage>
</organism>
<reference evidence="1 2" key="1">
    <citation type="submission" date="2019-04" db="EMBL/GenBank/DDBJ databases">
        <title>Complete genome sequence of Agrobacterium tumefaciens CFBP5877.</title>
        <authorList>
            <person name="Huang Y.-Y."/>
            <person name="Chiang H.-Y."/>
            <person name="Chou L."/>
            <person name="Lai E.-M."/>
            <person name="Kuo C.-H."/>
        </authorList>
    </citation>
    <scope>NUCLEOTIDE SEQUENCE [LARGE SCALE GENOMIC DNA]</scope>
    <source>
        <strain evidence="1 2">CFBP5877</strain>
    </source>
</reference>
<proteinExistence type="predicted"/>
<sequence length="63" mass="7035">MPGPELHPLISAIKPPRHFHHHDVEEAVLHDGDRIAIMKDGVVVLFLPALSVRADWAPRSRAD</sequence>
<dbReference type="RefSeq" id="WP_080828784.1">
    <property type="nucleotide sequence ID" value="NZ_CP039889.1"/>
</dbReference>
<dbReference type="Proteomes" id="UP000298579">
    <property type="component" value="Chromosome linear"/>
</dbReference>
<evidence type="ECO:0000313" key="2">
    <source>
        <dbReference type="Proteomes" id="UP000298579"/>
    </source>
</evidence>
<protein>
    <submittedName>
        <fullName evidence="1">Uncharacterized protein</fullName>
    </submittedName>
</protein>
<name>A0AAE6EH45_AGRTU</name>
<gene>
    <name evidence="1" type="ORF">CFBP5877_20205</name>
</gene>
<dbReference type="EMBL" id="CP039898">
    <property type="protein sequence ID" value="QCL81437.1"/>
    <property type="molecule type" value="Genomic_DNA"/>
</dbReference>
<evidence type="ECO:0000313" key="1">
    <source>
        <dbReference type="EMBL" id="QCL81437.1"/>
    </source>
</evidence>
<accession>A0AAE6EH45</accession>
<dbReference type="AlphaFoldDB" id="A0AAE6EH45"/>